<feature type="domain" description="ABC transmembrane type-1" evidence="11">
    <location>
        <begin position="59"/>
        <end position="266"/>
    </location>
</feature>
<feature type="transmembrane region" description="Helical" evidence="9">
    <location>
        <begin position="140"/>
        <end position="159"/>
    </location>
</feature>
<comment type="function">
    <text evidence="10">Part of the binding-protein-dependent transport system for molybdenum; probably responsible for the translocation of the substrate across the membrane.</text>
</comment>
<evidence type="ECO:0000256" key="9">
    <source>
        <dbReference type="RuleBase" id="RU363032"/>
    </source>
</evidence>
<comment type="subcellular location">
    <subcellularLocation>
        <location evidence="1 9">Cell membrane</location>
        <topology evidence="1 9">Multi-pass membrane protein</topology>
    </subcellularLocation>
</comment>
<dbReference type="PROSITE" id="PS50928">
    <property type="entry name" value="ABC_TM1"/>
    <property type="match status" value="1"/>
</dbReference>
<dbReference type="SUPFAM" id="SSF161098">
    <property type="entry name" value="MetI-like"/>
    <property type="match status" value="1"/>
</dbReference>
<dbReference type="InterPro" id="IPR035906">
    <property type="entry name" value="MetI-like_sf"/>
</dbReference>
<keyword evidence="8 9" id="KW-0472">Membrane</keyword>
<keyword evidence="5 10" id="KW-0500">Molybdenum</keyword>
<evidence type="ECO:0000313" key="13">
    <source>
        <dbReference type="Proteomes" id="UP001501035"/>
    </source>
</evidence>
<organism evidence="12 13">
    <name type="scientific">Gordonia defluvii</name>
    <dbReference type="NCBI Taxonomy" id="283718"/>
    <lineage>
        <taxon>Bacteria</taxon>
        <taxon>Bacillati</taxon>
        <taxon>Actinomycetota</taxon>
        <taxon>Actinomycetes</taxon>
        <taxon>Mycobacteriales</taxon>
        <taxon>Gordoniaceae</taxon>
        <taxon>Gordonia</taxon>
    </lineage>
</organism>
<evidence type="ECO:0000259" key="11">
    <source>
        <dbReference type="PROSITE" id="PS50928"/>
    </source>
</evidence>
<feature type="transmembrane region" description="Helical" evidence="9">
    <location>
        <begin position="63"/>
        <end position="85"/>
    </location>
</feature>
<keyword evidence="4 10" id="KW-1003">Cell membrane</keyword>
<dbReference type="InterPro" id="IPR011867">
    <property type="entry name" value="ModB_ABC"/>
</dbReference>
<comment type="similarity">
    <text evidence="2 10">Belongs to the binding-protein-dependent transport system permease family. CysTW subfamily.</text>
</comment>
<dbReference type="Gene3D" id="1.10.3720.10">
    <property type="entry name" value="MetI-like"/>
    <property type="match status" value="1"/>
</dbReference>
<dbReference type="PANTHER" id="PTHR30183:SF3">
    <property type="entry name" value="MOLYBDENUM TRANSPORT SYSTEM PERMEASE PROTEIN MODB"/>
    <property type="match status" value="1"/>
</dbReference>
<evidence type="ECO:0000256" key="3">
    <source>
        <dbReference type="ARBA" id="ARBA00022448"/>
    </source>
</evidence>
<comment type="caution">
    <text evidence="12">The sequence shown here is derived from an EMBL/GenBank/DDBJ whole genome shotgun (WGS) entry which is preliminary data.</text>
</comment>
<dbReference type="EMBL" id="BAAAVS010000025">
    <property type="protein sequence ID" value="GAA3040549.1"/>
    <property type="molecule type" value="Genomic_DNA"/>
</dbReference>
<proteinExistence type="inferred from homology"/>
<dbReference type="InterPro" id="IPR000515">
    <property type="entry name" value="MetI-like"/>
</dbReference>
<evidence type="ECO:0000256" key="10">
    <source>
        <dbReference type="RuleBase" id="RU365097"/>
    </source>
</evidence>
<evidence type="ECO:0000256" key="7">
    <source>
        <dbReference type="ARBA" id="ARBA00022989"/>
    </source>
</evidence>
<keyword evidence="7 9" id="KW-1133">Transmembrane helix</keyword>
<dbReference type="Proteomes" id="UP001501035">
    <property type="component" value="Unassembled WGS sequence"/>
</dbReference>
<protein>
    <recommendedName>
        <fullName evidence="10">Molybdenum transport system permease</fullName>
    </recommendedName>
</protein>
<keyword evidence="3 9" id="KW-0813">Transport</keyword>
<evidence type="ECO:0000256" key="1">
    <source>
        <dbReference type="ARBA" id="ARBA00004651"/>
    </source>
</evidence>
<feature type="transmembrane region" description="Helical" evidence="9">
    <location>
        <begin position="245"/>
        <end position="264"/>
    </location>
</feature>
<keyword evidence="13" id="KW-1185">Reference proteome</keyword>
<gene>
    <name evidence="12" type="ORF">GCM10010528_21260</name>
</gene>
<evidence type="ECO:0000256" key="5">
    <source>
        <dbReference type="ARBA" id="ARBA00022505"/>
    </source>
</evidence>
<evidence type="ECO:0000256" key="6">
    <source>
        <dbReference type="ARBA" id="ARBA00022692"/>
    </source>
</evidence>
<keyword evidence="6 9" id="KW-0812">Transmembrane</keyword>
<feature type="transmembrane region" description="Helical" evidence="9">
    <location>
        <begin position="97"/>
        <end position="120"/>
    </location>
</feature>
<evidence type="ECO:0000256" key="2">
    <source>
        <dbReference type="ARBA" id="ARBA00007069"/>
    </source>
</evidence>
<dbReference type="Pfam" id="PF00528">
    <property type="entry name" value="BPD_transp_1"/>
    <property type="match status" value="1"/>
</dbReference>
<evidence type="ECO:0000256" key="4">
    <source>
        <dbReference type="ARBA" id="ARBA00022475"/>
    </source>
</evidence>
<name>A0ABP6LH76_9ACTN</name>
<dbReference type="CDD" id="cd06261">
    <property type="entry name" value="TM_PBP2"/>
    <property type="match status" value="1"/>
</dbReference>
<dbReference type="PANTHER" id="PTHR30183">
    <property type="entry name" value="MOLYBDENUM TRANSPORT SYSTEM PERMEASE PROTEIN MODB"/>
    <property type="match status" value="1"/>
</dbReference>
<evidence type="ECO:0000256" key="8">
    <source>
        <dbReference type="ARBA" id="ARBA00023136"/>
    </source>
</evidence>
<dbReference type="NCBIfam" id="TIGR02141">
    <property type="entry name" value="modB_ABC"/>
    <property type="match status" value="1"/>
</dbReference>
<reference evidence="13" key="1">
    <citation type="journal article" date="2019" name="Int. J. Syst. Evol. Microbiol.">
        <title>The Global Catalogue of Microorganisms (GCM) 10K type strain sequencing project: providing services to taxonomists for standard genome sequencing and annotation.</title>
        <authorList>
            <consortium name="The Broad Institute Genomics Platform"/>
            <consortium name="The Broad Institute Genome Sequencing Center for Infectious Disease"/>
            <person name="Wu L."/>
            <person name="Ma J."/>
        </authorList>
    </citation>
    <scope>NUCLEOTIDE SEQUENCE [LARGE SCALE GENOMIC DNA]</scope>
    <source>
        <strain evidence="13">JCM 14234</strain>
    </source>
</reference>
<evidence type="ECO:0000313" key="12">
    <source>
        <dbReference type="EMBL" id="GAA3040549.1"/>
    </source>
</evidence>
<accession>A0ABP6LH76</accession>
<sequence>MTGGRSAPRDQARRPAPAVCVVGLIGLAVLLTPLVALVATAPWDQMWGLLTAPSARSALRLSLAAAALATTIATVLGVPLAALLAGGIASDRLRSAVRLAVLVPMVLPPVVVGAGLLAAFGRRAPIGSLLDSWFGWTPTYSFIAVVMAQLVVAMPFLVISVESSLRSRDLDTEEVAHTLGAGRWATFWHVTVPMVRTGIGAGALLCFARCLGEFGATVTFAGNVEGVTQTLPLAIYLALVRDDRAAVAMSVGLVLVSVAVLVGLRRRWVPGLWPRSAPRRTASNPAA</sequence>
<feature type="transmembrane region" description="Helical" evidence="9">
    <location>
        <begin position="21"/>
        <end position="43"/>
    </location>
</feature>